<reference evidence="3" key="1">
    <citation type="journal article" date="2017" name="Genome Biol.">
        <title>Comparative genomics reveals high biological diversity and specific adaptations in the industrially and medically important fungal genus Aspergillus.</title>
        <authorList>
            <person name="de Vries R.P."/>
            <person name="Riley R."/>
            <person name="Wiebenga A."/>
            <person name="Aguilar-Osorio G."/>
            <person name="Amillis S."/>
            <person name="Uchima C.A."/>
            <person name="Anderluh G."/>
            <person name="Asadollahi M."/>
            <person name="Askin M."/>
            <person name="Barry K."/>
            <person name="Battaglia E."/>
            <person name="Bayram O."/>
            <person name="Benocci T."/>
            <person name="Braus-Stromeyer S.A."/>
            <person name="Caldana C."/>
            <person name="Canovas D."/>
            <person name="Cerqueira G.C."/>
            <person name="Chen F."/>
            <person name="Chen W."/>
            <person name="Choi C."/>
            <person name="Clum A."/>
            <person name="Dos Santos R.A."/>
            <person name="Damasio A.R."/>
            <person name="Diallinas G."/>
            <person name="Emri T."/>
            <person name="Fekete E."/>
            <person name="Flipphi M."/>
            <person name="Freyberg S."/>
            <person name="Gallo A."/>
            <person name="Gournas C."/>
            <person name="Habgood R."/>
            <person name="Hainaut M."/>
            <person name="Harispe M.L."/>
            <person name="Henrissat B."/>
            <person name="Hilden K.S."/>
            <person name="Hope R."/>
            <person name="Hossain A."/>
            <person name="Karabika E."/>
            <person name="Karaffa L."/>
            <person name="Karanyi Z."/>
            <person name="Krasevec N."/>
            <person name="Kuo A."/>
            <person name="Kusch H."/>
            <person name="LaButti K."/>
            <person name="Lagendijk E.L."/>
            <person name="Lapidus A."/>
            <person name="Levasseur A."/>
            <person name="Lindquist E."/>
            <person name="Lipzen A."/>
            <person name="Logrieco A.F."/>
            <person name="MacCabe A."/>
            <person name="Maekelae M.R."/>
            <person name="Malavazi I."/>
            <person name="Melin P."/>
            <person name="Meyer V."/>
            <person name="Mielnichuk N."/>
            <person name="Miskei M."/>
            <person name="Molnar A.P."/>
            <person name="Mule G."/>
            <person name="Ngan C.Y."/>
            <person name="Orejas M."/>
            <person name="Orosz E."/>
            <person name="Ouedraogo J.P."/>
            <person name="Overkamp K.M."/>
            <person name="Park H.-S."/>
            <person name="Perrone G."/>
            <person name="Piumi F."/>
            <person name="Punt P.J."/>
            <person name="Ram A.F."/>
            <person name="Ramon A."/>
            <person name="Rauscher S."/>
            <person name="Record E."/>
            <person name="Riano-Pachon D.M."/>
            <person name="Robert V."/>
            <person name="Roehrig J."/>
            <person name="Ruller R."/>
            <person name="Salamov A."/>
            <person name="Salih N.S."/>
            <person name="Samson R.A."/>
            <person name="Sandor E."/>
            <person name="Sanguinetti M."/>
            <person name="Schuetze T."/>
            <person name="Sepcic K."/>
            <person name="Shelest E."/>
            <person name="Sherlock G."/>
            <person name="Sophianopoulou V."/>
            <person name="Squina F.M."/>
            <person name="Sun H."/>
            <person name="Susca A."/>
            <person name="Todd R.B."/>
            <person name="Tsang A."/>
            <person name="Unkles S.E."/>
            <person name="van de Wiele N."/>
            <person name="van Rossen-Uffink D."/>
            <person name="Oliveira J.V."/>
            <person name="Vesth T.C."/>
            <person name="Visser J."/>
            <person name="Yu J.-H."/>
            <person name="Zhou M."/>
            <person name="Andersen M.R."/>
            <person name="Archer D.B."/>
            <person name="Baker S.E."/>
            <person name="Benoit I."/>
            <person name="Brakhage A.A."/>
            <person name="Braus G.H."/>
            <person name="Fischer R."/>
            <person name="Frisvad J.C."/>
            <person name="Goldman G.H."/>
            <person name="Houbraken J."/>
            <person name="Oakley B."/>
            <person name="Pocsi I."/>
            <person name="Scazzocchio C."/>
            <person name="Seiboth B."/>
            <person name="vanKuyk P.A."/>
            <person name="Wortman J."/>
            <person name="Dyer P.S."/>
            <person name="Grigoriev I.V."/>
        </authorList>
    </citation>
    <scope>NUCLEOTIDE SEQUENCE [LARGE SCALE GENOMIC DNA]</scope>
    <source>
        <strain evidence="3">CBS 593.65</strain>
    </source>
</reference>
<dbReference type="VEuPathDB" id="FungiDB:ASPSYDRAFT_45721"/>
<evidence type="ECO:0000313" key="2">
    <source>
        <dbReference type="EMBL" id="OJJ59281.1"/>
    </source>
</evidence>
<gene>
    <name evidence="2" type="ORF">ASPSYDRAFT_45721</name>
</gene>
<dbReference type="Pfam" id="PF13668">
    <property type="entry name" value="Ferritin_2"/>
    <property type="match status" value="1"/>
</dbReference>
<keyword evidence="1" id="KW-0732">Signal</keyword>
<dbReference type="OrthoDB" id="4363568at2759"/>
<proteinExistence type="predicted"/>
<evidence type="ECO:0000313" key="3">
    <source>
        <dbReference type="Proteomes" id="UP000184356"/>
    </source>
</evidence>
<organism evidence="2 3">
    <name type="scientific">Aspergillus sydowii CBS 593.65</name>
    <dbReference type="NCBI Taxonomy" id="1036612"/>
    <lineage>
        <taxon>Eukaryota</taxon>
        <taxon>Fungi</taxon>
        <taxon>Dikarya</taxon>
        <taxon>Ascomycota</taxon>
        <taxon>Pezizomycotina</taxon>
        <taxon>Eurotiomycetes</taxon>
        <taxon>Eurotiomycetidae</taxon>
        <taxon>Eurotiales</taxon>
        <taxon>Aspergillaceae</taxon>
        <taxon>Aspergillus</taxon>
        <taxon>Aspergillus subgen. Nidulantes</taxon>
    </lineage>
</organism>
<feature type="chain" id="PRO_5012792809" evidence="1">
    <location>
        <begin position="19"/>
        <end position="239"/>
    </location>
</feature>
<dbReference type="RefSeq" id="XP_040703087.1">
    <property type="nucleotide sequence ID" value="XM_040847102.1"/>
</dbReference>
<dbReference type="AlphaFoldDB" id="A0A1L9TIS8"/>
<dbReference type="Proteomes" id="UP000184356">
    <property type="component" value="Unassembled WGS sequence"/>
</dbReference>
<name>A0A1L9TIS8_9EURO</name>
<evidence type="ECO:0000256" key="1">
    <source>
        <dbReference type="SAM" id="SignalP"/>
    </source>
</evidence>
<accession>A0A1L9TIS8</accession>
<dbReference type="EMBL" id="KV878586">
    <property type="protein sequence ID" value="OJJ59281.1"/>
    <property type="molecule type" value="Genomic_DNA"/>
</dbReference>
<sequence>MRFLKTFSSLLLLSAATAQSPSNCTPTSNDAAVVAFGWSLSSYLDQFYSQKPLNNSFLNSAPNSAKAEYVFNFQGIQRINLLSVRAAQILASRIPNVTPPGCNFTFPASPDGQTFVQNALKVERTAAGAFVGLAAYTKTPDVSFLMSRLGAERAAVASYLAAQQMATEFPANSTSLIPAYSPQHVLRSGNQPGNLGQFLHGCLRAPQSPCGLPLGIGPLGGSFGPTSASITTMPTPTPI</sequence>
<dbReference type="GeneID" id="63763175"/>
<protein>
    <submittedName>
        <fullName evidence="2">Uncharacterized protein</fullName>
    </submittedName>
</protein>
<keyword evidence="3" id="KW-1185">Reference proteome</keyword>
<feature type="signal peptide" evidence="1">
    <location>
        <begin position="1"/>
        <end position="18"/>
    </location>
</feature>